<reference evidence="2 3" key="1">
    <citation type="journal article" date="2015" name="Stand. Genomic Sci.">
        <title>Genomic Encyclopedia of Bacterial and Archaeal Type Strains, Phase III: the genomes of soil and plant-associated and newly described type strains.</title>
        <authorList>
            <person name="Whitman W.B."/>
            <person name="Woyke T."/>
            <person name="Klenk H.P."/>
            <person name="Zhou Y."/>
            <person name="Lilburn T.G."/>
            <person name="Beck B.J."/>
            <person name="De Vos P."/>
            <person name="Vandamme P."/>
            <person name="Eisen J.A."/>
            <person name="Garrity G."/>
            <person name="Hugenholtz P."/>
            <person name="Kyrpides N.C."/>
        </authorList>
    </citation>
    <scope>NUCLEOTIDE SEQUENCE [LARGE SCALE GENOMIC DNA]</scope>
    <source>
        <strain evidence="2 3">CV53</strain>
    </source>
</reference>
<organism evidence="2 3">
    <name type="scientific">Mesobacillus foraminis</name>
    <dbReference type="NCBI Taxonomy" id="279826"/>
    <lineage>
        <taxon>Bacteria</taxon>
        <taxon>Bacillati</taxon>
        <taxon>Bacillota</taxon>
        <taxon>Bacilli</taxon>
        <taxon>Bacillales</taxon>
        <taxon>Bacillaceae</taxon>
        <taxon>Mesobacillus</taxon>
    </lineage>
</organism>
<name>A0A4R2BFD1_9BACI</name>
<keyword evidence="1" id="KW-0472">Membrane</keyword>
<evidence type="ECO:0000313" key="3">
    <source>
        <dbReference type="Proteomes" id="UP000295689"/>
    </source>
</evidence>
<feature type="transmembrane region" description="Helical" evidence="1">
    <location>
        <begin position="31"/>
        <end position="52"/>
    </location>
</feature>
<evidence type="ECO:0000313" key="2">
    <source>
        <dbReference type="EMBL" id="TCN25175.1"/>
    </source>
</evidence>
<gene>
    <name evidence="2" type="ORF">EV146_106379</name>
</gene>
<dbReference type="EMBL" id="SLVV01000006">
    <property type="protein sequence ID" value="TCN25175.1"/>
    <property type="molecule type" value="Genomic_DNA"/>
</dbReference>
<evidence type="ECO:0008006" key="4">
    <source>
        <dbReference type="Google" id="ProtNLM"/>
    </source>
</evidence>
<keyword evidence="1" id="KW-0812">Transmembrane</keyword>
<dbReference type="Proteomes" id="UP000295689">
    <property type="component" value="Unassembled WGS sequence"/>
</dbReference>
<sequence length="82" mass="9215">MYLKARIPLFLLTLGSMSGLAQWFPELFLAHAGYSIHSAFFLGVIGAIVMILEKTKINEKKIHFSLGISLILLGFVLDYTWV</sequence>
<dbReference type="RefSeq" id="WP_132006726.1">
    <property type="nucleotide sequence ID" value="NZ_JABUHM010000004.1"/>
</dbReference>
<accession>A0A4R2BFD1</accession>
<comment type="caution">
    <text evidence="2">The sequence shown here is derived from an EMBL/GenBank/DDBJ whole genome shotgun (WGS) entry which is preliminary data.</text>
</comment>
<protein>
    <recommendedName>
        <fullName evidence="4">HupE/UreJ protein</fullName>
    </recommendedName>
</protein>
<keyword evidence="3" id="KW-1185">Reference proteome</keyword>
<proteinExistence type="predicted"/>
<feature type="transmembrane region" description="Helical" evidence="1">
    <location>
        <begin position="64"/>
        <end position="81"/>
    </location>
</feature>
<dbReference type="AlphaFoldDB" id="A0A4R2BFD1"/>
<keyword evidence="1" id="KW-1133">Transmembrane helix</keyword>
<evidence type="ECO:0000256" key="1">
    <source>
        <dbReference type="SAM" id="Phobius"/>
    </source>
</evidence>